<reference evidence="2" key="1">
    <citation type="submission" date="2021-10" db="EMBL/GenBank/DDBJ databases">
        <title>De novo Genome Assembly of Clathrus columnatus (Basidiomycota, Fungi) Using Illumina and Nanopore Sequence Data.</title>
        <authorList>
            <person name="Ogiso-Tanaka E."/>
            <person name="Itagaki H."/>
            <person name="Hosoya T."/>
            <person name="Hosaka K."/>
        </authorList>
    </citation>
    <scope>NUCLEOTIDE SEQUENCE</scope>
    <source>
        <strain evidence="2">MO-923</strain>
    </source>
</reference>
<organism evidence="2 3">
    <name type="scientific">Clathrus columnatus</name>
    <dbReference type="NCBI Taxonomy" id="1419009"/>
    <lineage>
        <taxon>Eukaryota</taxon>
        <taxon>Fungi</taxon>
        <taxon>Dikarya</taxon>
        <taxon>Basidiomycota</taxon>
        <taxon>Agaricomycotina</taxon>
        <taxon>Agaricomycetes</taxon>
        <taxon>Phallomycetidae</taxon>
        <taxon>Phallales</taxon>
        <taxon>Clathraceae</taxon>
        <taxon>Clathrus</taxon>
    </lineage>
</organism>
<gene>
    <name evidence="2" type="ORF">Clacol_008439</name>
</gene>
<dbReference type="Proteomes" id="UP001050691">
    <property type="component" value="Unassembled WGS sequence"/>
</dbReference>
<comment type="caution">
    <text evidence="2">The sequence shown here is derived from an EMBL/GenBank/DDBJ whole genome shotgun (WGS) entry which is preliminary data.</text>
</comment>
<proteinExistence type="predicted"/>
<dbReference type="PANTHER" id="PTHR31212:SF5">
    <property type="entry name" value="ISOCHORISMATASE FAMILY PROTEIN FAMILY (AFU_ORTHOLOGUE AFUA_3G14500)"/>
    <property type="match status" value="1"/>
</dbReference>
<evidence type="ECO:0000313" key="2">
    <source>
        <dbReference type="EMBL" id="GJJ14178.1"/>
    </source>
</evidence>
<feature type="domain" description="Fe2OG dioxygenase" evidence="1">
    <location>
        <begin position="100"/>
        <end position="219"/>
    </location>
</feature>
<dbReference type="EMBL" id="BPWL01000009">
    <property type="protein sequence ID" value="GJJ14178.1"/>
    <property type="molecule type" value="Genomic_DNA"/>
</dbReference>
<accession>A0AAV5AL08</accession>
<dbReference type="Pfam" id="PF13532">
    <property type="entry name" value="2OG-FeII_Oxy_2"/>
    <property type="match status" value="1"/>
</dbReference>
<dbReference type="AlphaFoldDB" id="A0AAV5AL08"/>
<dbReference type="InterPro" id="IPR027450">
    <property type="entry name" value="AlkB-like"/>
</dbReference>
<dbReference type="InterPro" id="IPR005123">
    <property type="entry name" value="Oxoglu/Fe-dep_dioxygenase_dom"/>
</dbReference>
<evidence type="ECO:0000259" key="1">
    <source>
        <dbReference type="PROSITE" id="PS51471"/>
    </source>
</evidence>
<sequence>MSGDTTDITYGEGDTFLVTNLLSGDVADRVFEDLKSEVHWQTMYHHGGEVPRLIAVQGHVNEDGSIPIYRHPSDESPPLLQFSPTVSMIREHVEKILQHPLNHVLIQFYRTGNDYISEHSDKTIDVVPNTKIVNVSLGAERLMILRTKKSVLQKTDTEGKPRPSERIPLPHNSMFVLGLDTNKKWLHGIRQDKRLIAEKTPLETAFDGGRISLTFRQIGTFIKTEKDNTYIFGQGATGKTEAERHPVVVGDEKETEKMIIAFGKENQSSDFNWEENYGSGFDVLHFTIRS</sequence>
<dbReference type="Gene3D" id="2.60.120.590">
    <property type="entry name" value="Alpha-ketoglutarate-dependent dioxygenase AlkB-like"/>
    <property type="match status" value="1"/>
</dbReference>
<dbReference type="GO" id="GO:0051213">
    <property type="term" value="F:dioxygenase activity"/>
    <property type="evidence" value="ECO:0007669"/>
    <property type="project" value="InterPro"/>
</dbReference>
<name>A0AAV5AL08_9AGAM</name>
<dbReference type="PROSITE" id="PS51471">
    <property type="entry name" value="FE2OG_OXY"/>
    <property type="match status" value="1"/>
</dbReference>
<dbReference type="InterPro" id="IPR032854">
    <property type="entry name" value="ALKBH3"/>
</dbReference>
<dbReference type="SUPFAM" id="SSF51197">
    <property type="entry name" value="Clavaminate synthase-like"/>
    <property type="match status" value="1"/>
</dbReference>
<protein>
    <recommendedName>
        <fullName evidence="1">Fe2OG dioxygenase domain-containing protein</fullName>
    </recommendedName>
</protein>
<evidence type="ECO:0000313" key="3">
    <source>
        <dbReference type="Proteomes" id="UP001050691"/>
    </source>
</evidence>
<dbReference type="PANTHER" id="PTHR31212">
    <property type="entry name" value="ALPHA-KETOGLUTARATE-DEPENDENT DIOXYGENASE ALKB HOMOLOG 3"/>
    <property type="match status" value="1"/>
</dbReference>
<dbReference type="GO" id="GO:0006307">
    <property type="term" value="P:DNA alkylation repair"/>
    <property type="evidence" value="ECO:0007669"/>
    <property type="project" value="InterPro"/>
</dbReference>
<keyword evidence="3" id="KW-1185">Reference proteome</keyword>
<dbReference type="InterPro" id="IPR037151">
    <property type="entry name" value="AlkB-like_sf"/>
</dbReference>